<dbReference type="GO" id="GO:0003735">
    <property type="term" value="F:structural constituent of ribosome"/>
    <property type="evidence" value="ECO:0007669"/>
    <property type="project" value="UniProtKB-UniRule"/>
</dbReference>
<accession>C3YV61</accession>
<dbReference type="InParanoid" id="C3YV61"/>
<comment type="similarity">
    <text evidence="1 4">Belongs to the eukaryotic ribosomal protein eL29 family.</text>
</comment>
<name>C3YV61_BRAFL</name>
<keyword evidence="3 4" id="KW-0687">Ribonucleoprotein</keyword>
<evidence type="ECO:0000313" key="6">
    <source>
        <dbReference type="EMBL" id="EEN55777.1"/>
    </source>
</evidence>
<feature type="compositionally biased region" description="Basic residues" evidence="5">
    <location>
        <begin position="1"/>
        <end position="26"/>
    </location>
</feature>
<evidence type="ECO:0000256" key="3">
    <source>
        <dbReference type="ARBA" id="ARBA00023274"/>
    </source>
</evidence>
<dbReference type="FunCoup" id="C3YV61">
    <property type="interactions" value="345"/>
</dbReference>
<dbReference type="GO" id="GO:0005840">
    <property type="term" value="C:ribosome"/>
    <property type="evidence" value="ECO:0007669"/>
    <property type="project" value="UniProtKB-KW"/>
</dbReference>
<dbReference type="eggNOG" id="KOG3504">
    <property type="taxonomic scope" value="Eukaryota"/>
</dbReference>
<evidence type="ECO:0000256" key="5">
    <source>
        <dbReference type="SAM" id="MobiDB-lite"/>
    </source>
</evidence>
<dbReference type="Gene3D" id="6.10.140.1730">
    <property type="match status" value="1"/>
</dbReference>
<protein>
    <recommendedName>
        <fullName evidence="4">60S ribosomal protein L29</fullName>
    </recommendedName>
</protein>
<dbReference type="GO" id="GO:1990904">
    <property type="term" value="C:ribonucleoprotein complex"/>
    <property type="evidence" value="ECO:0007669"/>
    <property type="project" value="UniProtKB-KW"/>
</dbReference>
<gene>
    <name evidence="6" type="ORF">BRAFLDRAFT_70232</name>
</gene>
<keyword evidence="2 4" id="KW-0689">Ribosomal protein</keyword>
<reference evidence="6" key="1">
    <citation type="journal article" date="2008" name="Nature">
        <title>The amphioxus genome and the evolution of the chordate karyotype.</title>
        <authorList>
            <consortium name="US DOE Joint Genome Institute (JGI-PGF)"/>
            <person name="Putnam N.H."/>
            <person name="Butts T."/>
            <person name="Ferrier D.E.K."/>
            <person name="Furlong R.F."/>
            <person name="Hellsten U."/>
            <person name="Kawashima T."/>
            <person name="Robinson-Rechavi M."/>
            <person name="Shoguchi E."/>
            <person name="Terry A."/>
            <person name="Yu J.-K."/>
            <person name="Benito-Gutierrez E.L."/>
            <person name="Dubchak I."/>
            <person name="Garcia-Fernandez J."/>
            <person name="Gibson-Brown J.J."/>
            <person name="Grigoriev I.V."/>
            <person name="Horton A.C."/>
            <person name="de Jong P.J."/>
            <person name="Jurka J."/>
            <person name="Kapitonov V.V."/>
            <person name="Kohara Y."/>
            <person name="Kuroki Y."/>
            <person name="Lindquist E."/>
            <person name="Lucas S."/>
            <person name="Osoegawa K."/>
            <person name="Pennacchio L.A."/>
            <person name="Salamov A.A."/>
            <person name="Satou Y."/>
            <person name="Sauka-Spengler T."/>
            <person name="Schmutz J."/>
            <person name="Shin-I T."/>
            <person name="Toyoda A."/>
            <person name="Bronner-Fraser M."/>
            <person name="Fujiyama A."/>
            <person name="Holland L.Z."/>
            <person name="Holland P.W.H."/>
            <person name="Satoh N."/>
            <person name="Rokhsar D.S."/>
        </authorList>
    </citation>
    <scope>NUCLEOTIDE SEQUENCE [LARGE SCALE GENOMIC DNA]</scope>
    <source>
        <strain evidence="6">S238N-H82</strain>
        <tissue evidence="6">Testes</tissue>
    </source>
</reference>
<evidence type="ECO:0000256" key="4">
    <source>
        <dbReference type="RuleBase" id="RU364026"/>
    </source>
</evidence>
<dbReference type="PANTHER" id="PTHR12884">
    <property type="entry name" value="60S RIBOSOMAL PROTEIN L29"/>
    <property type="match status" value="1"/>
</dbReference>
<dbReference type="AlphaFoldDB" id="C3YV61"/>
<evidence type="ECO:0000256" key="1">
    <source>
        <dbReference type="ARBA" id="ARBA00010247"/>
    </source>
</evidence>
<dbReference type="InterPro" id="IPR002673">
    <property type="entry name" value="Ribosomal_eL29"/>
</dbReference>
<dbReference type="EMBL" id="GG666556">
    <property type="protein sequence ID" value="EEN55777.1"/>
    <property type="molecule type" value="Genomic_DNA"/>
</dbReference>
<dbReference type="PANTHER" id="PTHR12884:SF0">
    <property type="entry name" value="60S RIBOSOMAL PROTEIN L29"/>
    <property type="match status" value="1"/>
</dbReference>
<evidence type="ECO:0000256" key="2">
    <source>
        <dbReference type="ARBA" id="ARBA00022980"/>
    </source>
</evidence>
<feature type="region of interest" description="Disordered" evidence="5">
    <location>
        <begin position="1"/>
        <end position="27"/>
    </location>
</feature>
<organism>
    <name type="scientific">Branchiostoma floridae</name>
    <name type="common">Florida lancelet</name>
    <name type="synonym">Amphioxus</name>
    <dbReference type="NCBI Taxonomy" id="7739"/>
    <lineage>
        <taxon>Eukaryota</taxon>
        <taxon>Metazoa</taxon>
        <taxon>Chordata</taxon>
        <taxon>Cephalochordata</taxon>
        <taxon>Leptocardii</taxon>
        <taxon>Amphioxiformes</taxon>
        <taxon>Branchiostomatidae</taxon>
        <taxon>Branchiostoma</taxon>
    </lineage>
</organism>
<dbReference type="Pfam" id="PF01779">
    <property type="entry name" value="Ribosomal_L29e"/>
    <property type="match status" value="1"/>
</dbReference>
<sequence>MAKSKNHTNHNQNKKAHRNGIKKPRRNRYESLKGNAIVKAIHGFIDLSKDSFPVATQMDSGVFLHEVEYKQSVCFALKGLLTCPVNTKCHEHCLDSALGRELNLKVDPKFLRNMRFAKKHNKRHPKPKERSHQRTALSHWGLASSTAGFWLYSRV</sequence>
<proteinExistence type="inferred from homology"/>
<dbReference type="GO" id="GO:0006412">
    <property type="term" value="P:translation"/>
    <property type="evidence" value="ECO:0007669"/>
    <property type="project" value="InterPro"/>
</dbReference>
<dbReference type="STRING" id="7739.C3YV61"/>